<dbReference type="OrthoDB" id="5835829at2759"/>
<dbReference type="Gene3D" id="3.40.50.2000">
    <property type="entry name" value="Glycogen Phosphorylase B"/>
    <property type="match status" value="2"/>
</dbReference>
<dbReference type="CDD" id="cd03784">
    <property type="entry name" value="GT1_Gtf-like"/>
    <property type="match status" value="1"/>
</dbReference>
<dbReference type="Pfam" id="PF00201">
    <property type="entry name" value="UDPGT"/>
    <property type="match status" value="1"/>
</dbReference>
<accession>A0A1Y2I989</accession>
<dbReference type="PANTHER" id="PTHR48047:SF215">
    <property type="entry name" value="GLYCOSYLTRANSFERASE"/>
    <property type="match status" value="1"/>
</dbReference>
<dbReference type="AlphaFoldDB" id="A0A1Y2I989"/>
<dbReference type="SUPFAM" id="SSF53756">
    <property type="entry name" value="UDP-Glycosyltransferase/glycogen phosphorylase"/>
    <property type="match status" value="1"/>
</dbReference>
<name>A0A1Y2I989_TRAC3</name>
<evidence type="ECO:0000256" key="2">
    <source>
        <dbReference type="ARBA" id="ARBA00022679"/>
    </source>
</evidence>
<evidence type="ECO:0000313" key="4">
    <source>
        <dbReference type="Proteomes" id="UP000193067"/>
    </source>
</evidence>
<dbReference type="GO" id="GO:0035251">
    <property type="term" value="F:UDP-glucosyltransferase activity"/>
    <property type="evidence" value="ECO:0007669"/>
    <property type="project" value="TreeGrafter"/>
</dbReference>
<proteinExistence type="inferred from homology"/>
<organism evidence="3 4">
    <name type="scientific">Trametes coccinea (strain BRFM310)</name>
    <name type="common">Pycnoporus coccineus</name>
    <dbReference type="NCBI Taxonomy" id="1353009"/>
    <lineage>
        <taxon>Eukaryota</taxon>
        <taxon>Fungi</taxon>
        <taxon>Dikarya</taxon>
        <taxon>Basidiomycota</taxon>
        <taxon>Agaricomycotina</taxon>
        <taxon>Agaricomycetes</taxon>
        <taxon>Polyporales</taxon>
        <taxon>Polyporaceae</taxon>
        <taxon>Trametes</taxon>
    </lineage>
</organism>
<dbReference type="Proteomes" id="UP000193067">
    <property type="component" value="Unassembled WGS sequence"/>
</dbReference>
<protein>
    <submittedName>
        <fullName evidence="3">Glycosyltransferase family 1 protein</fullName>
    </submittedName>
</protein>
<dbReference type="EMBL" id="KZ084162">
    <property type="protein sequence ID" value="OSC96930.1"/>
    <property type="molecule type" value="Genomic_DNA"/>
</dbReference>
<keyword evidence="4" id="KW-1185">Reference proteome</keyword>
<reference evidence="3 4" key="1">
    <citation type="journal article" date="2015" name="Biotechnol. Biofuels">
        <title>Enhanced degradation of softwood versus hardwood by the white-rot fungus Pycnoporus coccineus.</title>
        <authorList>
            <person name="Couturier M."/>
            <person name="Navarro D."/>
            <person name="Chevret D."/>
            <person name="Henrissat B."/>
            <person name="Piumi F."/>
            <person name="Ruiz-Duenas F.J."/>
            <person name="Martinez A.T."/>
            <person name="Grigoriev I.V."/>
            <person name="Riley R."/>
            <person name="Lipzen A."/>
            <person name="Berrin J.G."/>
            <person name="Master E.R."/>
            <person name="Rosso M.N."/>
        </authorList>
    </citation>
    <scope>NUCLEOTIDE SEQUENCE [LARGE SCALE GENOMIC DNA]</scope>
    <source>
        <strain evidence="3 4">BRFM310</strain>
    </source>
</reference>
<comment type="similarity">
    <text evidence="1">Belongs to the UDP-glycosyltransferase family.</text>
</comment>
<sequence length="516" mass="56965">MPMDSEPLKHLLLLPVQMWGHARALTVLAGRMVKIRPVIVTLCISDKLWDRAIAEMKADYAPEEESLLSRIHLVRIQQGSDHLDPAGIRDHFLEIWKMLCAGETVPYEAVDGSTGVVDLQAFPLSAVILDGMGAEITEVLHKQRTESPWPLNLRLYIWAPVATDWLVGLFRTDPLPFIRAIQEEQNLSSIDACVAVMVTKTGRVIESPGLPAMYDYEWEPQGCRIDISSMLWADGMLSIDPVEYHPEAAKAFKDFLAEKGHKSYHVGPLITARPPCPAGNDAKGSEGCMRFMDEQLTARGARSVVYVSFGSLFWPQDPAKLTAALEVLVEQNVPFIMSRPSPVAKLSDDVVQKLVGNPNVYLGDWLPQQALLDHPAMGWCITHGGHNTVLECIHSGVPMIVWPITVDQASNAVHLTYNLDMAYELLEVRTGVGAGPLHRTGKAPLGTLDAVRDELRDVLCKAFGDDGAEKRRRMLGLQATLETAWTETGSARRAAEEFLDEVMALPPSTLFPTQNA</sequence>
<dbReference type="PANTHER" id="PTHR48047">
    <property type="entry name" value="GLYCOSYLTRANSFERASE"/>
    <property type="match status" value="1"/>
</dbReference>
<keyword evidence="2 3" id="KW-0808">Transferase</keyword>
<gene>
    <name evidence="3" type="ORF">PYCCODRAFT_1428816</name>
</gene>
<evidence type="ECO:0000313" key="3">
    <source>
        <dbReference type="EMBL" id="OSC96930.1"/>
    </source>
</evidence>
<dbReference type="InterPro" id="IPR002213">
    <property type="entry name" value="UDP_glucos_trans"/>
</dbReference>
<evidence type="ECO:0000256" key="1">
    <source>
        <dbReference type="ARBA" id="ARBA00009995"/>
    </source>
</evidence>